<dbReference type="InterPro" id="IPR002734">
    <property type="entry name" value="RibDG_C"/>
</dbReference>
<gene>
    <name evidence="2" type="ORF">ACFSAH_09290</name>
</gene>
<dbReference type="Gene3D" id="3.40.430.10">
    <property type="entry name" value="Dihydrofolate Reductase, subunit A"/>
    <property type="match status" value="1"/>
</dbReference>
<accession>A0ABW4IBE1</accession>
<keyword evidence="3" id="KW-1185">Reference proteome</keyword>
<dbReference type="PANTHER" id="PTHR38011:SF12">
    <property type="entry name" value="BIFUNCTIONAL DEAMINASE-REDUCTASE DOMAIN PROTEIN"/>
    <property type="match status" value="1"/>
</dbReference>
<protein>
    <submittedName>
        <fullName evidence="2">Dihydrofolate reductase family protein</fullName>
    </submittedName>
</protein>
<organism evidence="2 3">
    <name type="scientific">Pseudopedobacter beijingensis</name>
    <dbReference type="NCBI Taxonomy" id="1207056"/>
    <lineage>
        <taxon>Bacteria</taxon>
        <taxon>Pseudomonadati</taxon>
        <taxon>Bacteroidota</taxon>
        <taxon>Sphingobacteriia</taxon>
        <taxon>Sphingobacteriales</taxon>
        <taxon>Sphingobacteriaceae</taxon>
        <taxon>Pseudopedobacter</taxon>
    </lineage>
</organism>
<dbReference type="SUPFAM" id="SSF53597">
    <property type="entry name" value="Dihydrofolate reductase-like"/>
    <property type="match status" value="1"/>
</dbReference>
<name>A0ABW4IBE1_9SPHI</name>
<dbReference type="PANTHER" id="PTHR38011">
    <property type="entry name" value="DIHYDROFOLATE REDUCTASE FAMILY PROTEIN (AFU_ORTHOLOGUE AFUA_8G06820)"/>
    <property type="match status" value="1"/>
</dbReference>
<evidence type="ECO:0000259" key="1">
    <source>
        <dbReference type="Pfam" id="PF01872"/>
    </source>
</evidence>
<proteinExistence type="predicted"/>
<feature type="domain" description="Bacterial bifunctional deaminase-reductase C-terminal" evidence="1">
    <location>
        <begin position="16"/>
        <end position="202"/>
    </location>
</feature>
<dbReference type="InterPro" id="IPR024072">
    <property type="entry name" value="DHFR-like_dom_sf"/>
</dbReference>
<dbReference type="RefSeq" id="WP_379662449.1">
    <property type="nucleotide sequence ID" value="NZ_JBHUDG010000014.1"/>
</dbReference>
<sequence>MTQVELENIKRKNMSKIIFDSGISLDGFFAGDNRSPKNPMGGVSGQIHSWMLNQKAFWDYLGFDGGKEDGPDGKYIRETINRTGAFIMGKRMFEEGEVSWPNDLYKADVYVLTHEIREPWIQEGTTTFYFINDGIKSALEKARQSAQGKDIRIQGGANTIQQFLNAGLVDEFFIHIAPVFLGSGIRLFDGIDKDKYDLQIVEVIPSNLTTHLRYKLTKK</sequence>
<evidence type="ECO:0000313" key="3">
    <source>
        <dbReference type="Proteomes" id="UP001597118"/>
    </source>
</evidence>
<evidence type="ECO:0000313" key="2">
    <source>
        <dbReference type="EMBL" id="MFD1630071.1"/>
    </source>
</evidence>
<reference evidence="3" key="1">
    <citation type="journal article" date="2019" name="Int. J. Syst. Evol. Microbiol.">
        <title>The Global Catalogue of Microorganisms (GCM) 10K type strain sequencing project: providing services to taxonomists for standard genome sequencing and annotation.</title>
        <authorList>
            <consortium name="The Broad Institute Genomics Platform"/>
            <consortium name="The Broad Institute Genome Sequencing Center for Infectious Disease"/>
            <person name="Wu L."/>
            <person name="Ma J."/>
        </authorList>
    </citation>
    <scope>NUCLEOTIDE SEQUENCE [LARGE SCALE GENOMIC DNA]</scope>
    <source>
        <strain evidence="3">CCUG 53762</strain>
    </source>
</reference>
<dbReference type="Pfam" id="PF01872">
    <property type="entry name" value="RibD_C"/>
    <property type="match status" value="1"/>
</dbReference>
<dbReference type="EMBL" id="JBHUDG010000014">
    <property type="protein sequence ID" value="MFD1630071.1"/>
    <property type="molecule type" value="Genomic_DNA"/>
</dbReference>
<dbReference type="InterPro" id="IPR050765">
    <property type="entry name" value="Riboflavin_Biosynth_HTPR"/>
</dbReference>
<comment type="caution">
    <text evidence="2">The sequence shown here is derived from an EMBL/GenBank/DDBJ whole genome shotgun (WGS) entry which is preliminary data.</text>
</comment>
<dbReference type="Proteomes" id="UP001597118">
    <property type="component" value="Unassembled WGS sequence"/>
</dbReference>